<reference evidence="5" key="1">
    <citation type="submission" date="2021-09" db="EMBL/GenBank/DDBJ databases">
        <title>Genome analysis of Fictibacillus sp. KIGAM418 isolated from marine sediment.</title>
        <authorList>
            <person name="Seo M.-J."/>
            <person name="Cho E.-S."/>
            <person name="Hwang C.Y."/>
        </authorList>
    </citation>
    <scope>NUCLEOTIDE SEQUENCE</scope>
    <source>
        <strain evidence="5">KIGAM418</strain>
    </source>
</reference>
<dbReference type="GO" id="GO:0009847">
    <property type="term" value="P:spore germination"/>
    <property type="evidence" value="ECO:0007669"/>
    <property type="project" value="UniProtKB-UniRule"/>
</dbReference>
<protein>
    <submittedName>
        <fullName evidence="5">Spore germination protein</fullName>
    </submittedName>
</protein>
<comment type="caution">
    <text evidence="5">The sequence shown here is derived from an EMBL/GenBank/DDBJ whole genome shotgun (WGS) entry which is preliminary data.</text>
</comment>
<dbReference type="PANTHER" id="PTHR22550:SF5">
    <property type="entry name" value="LEUCINE ZIPPER PROTEIN 4"/>
    <property type="match status" value="1"/>
</dbReference>
<organism evidence="5 6">
    <name type="scientific">Fictibacillus marinisediminis</name>
    <dbReference type="NCBI Taxonomy" id="2878389"/>
    <lineage>
        <taxon>Bacteria</taxon>
        <taxon>Bacillati</taxon>
        <taxon>Bacillota</taxon>
        <taxon>Bacilli</taxon>
        <taxon>Bacillales</taxon>
        <taxon>Fictibacillaceae</taxon>
        <taxon>Fictibacillus</taxon>
    </lineage>
</organism>
<dbReference type="InterPro" id="IPR004995">
    <property type="entry name" value="Spore_Ger"/>
</dbReference>
<dbReference type="PIRSF" id="PIRSF005690">
    <property type="entry name" value="GerBA"/>
    <property type="match status" value="1"/>
</dbReference>
<dbReference type="PANTHER" id="PTHR22550">
    <property type="entry name" value="SPORE GERMINATION PROTEIN"/>
    <property type="match status" value="1"/>
</dbReference>
<feature type="region of interest" description="Disordered" evidence="3">
    <location>
        <begin position="480"/>
        <end position="500"/>
    </location>
</feature>
<evidence type="ECO:0000313" key="5">
    <source>
        <dbReference type="EMBL" id="MCK6258473.1"/>
    </source>
</evidence>
<dbReference type="GO" id="GO:0005886">
    <property type="term" value="C:plasma membrane"/>
    <property type="evidence" value="ECO:0007669"/>
    <property type="project" value="UniProtKB-SubCell"/>
</dbReference>
<evidence type="ECO:0000256" key="3">
    <source>
        <dbReference type="SAM" id="MobiDB-lite"/>
    </source>
</evidence>
<dbReference type="InterPro" id="IPR050768">
    <property type="entry name" value="UPF0353/GerABKA_families"/>
</dbReference>
<proteinExistence type="inferred from homology"/>
<evidence type="ECO:0000313" key="6">
    <source>
        <dbReference type="Proteomes" id="UP001139011"/>
    </source>
</evidence>
<dbReference type="Proteomes" id="UP001139011">
    <property type="component" value="Unassembled WGS sequence"/>
</dbReference>
<gene>
    <name evidence="5" type="ORF">LCY76_18010</name>
</gene>
<keyword evidence="2 4" id="KW-0472">Membrane</keyword>
<accession>A0A9X1XF64</accession>
<sequence>MPEDEQVKQESEEIKPVDSAAAKNLEFVNQALHQSSDLKTRDIIHNDSAGIVIYLESIADTEKIQNSILDPLNRQPKINIMAGITNAEMIQLNDLNEAIKRLLTGNCLLLLDGMDSVYAINVQLEITRPPEEPYNEKVVRGSHEGFGENMNQNLGLIRKRIENESLVFKQYILGKKTKTKVVIAYMDDLVNKEILAEVDRRICSISTDMIFSPGFIEEFLENNSFSPFPQMLPTERPDRTMAHLMDGRIALLADGSATALILPVTFLSFFQSPDDFNSRILSGSFFRLLRMVSFLVAMTLPAIYIAIIGFHFEILPNELVLPIKSSLEGIPFPPIVEAFIMVFTIELIREAGVRLPTPIGQTIGIVGGLVIGDAVVNAGFISNVMVIVIAVTAVASFTVPTYEMGASIRILTFPLMIAASLLGFLGIVMGLMVILLHLCKLESVGTPYFSPFGPLNLSGLKDAIVRFPLWKMNDRPMDTLPQKIKKQNKTRGWNKNETKK</sequence>
<evidence type="ECO:0000256" key="2">
    <source>
        <dbReference type="ARBA" id="ARBA00023136"/>
    </source>
</evidence>
<feature type="transmembrane region" description="Helical" evidence="4">
    <location>
        <begin position="249"/>
        <end position="270"/>
    </location>
</feature>
<comment type="similarity">
    <text evidence="1">Belongs to the GerABKA family.</text>
</comment>
<feature type="transmembrane region" description="Helical" evidence="4">
    <location>
        <begin position="411"/>
        <end position="438"/>
    </location>
</feature>
<dbReference type="EMBL" id="JAIWJX010000002">
    <property type="protein sequence ID" value="MCK6258473.1"/>
    <property type="molecule type" value="Genomic_DNA"/>
</dbReference>
<keyword evidence="4" id="KW-0812">Transmembrane</keyword>
<feature type="transmembrane region" description="Helical" evidence="4">
    <location>
        <begin position="378"/>
        <end position="399"/>
    </location>
</feature>
<evidence type="ECO:0000256" key="1">
    <source>
        <dbReference type="ARBA" id="ARBA00005278"/>
    </source>
</evidence>
<dbReference type="RefSeq" id="WP_248253760.1">
    <property type="nucleotide sequence ID" value="NZ_JAIWJX010000002.1"/>
</dbReference>
<evidence type="ECO:0000256" key="4">
    <source>
        <dbReference type="SAM" id="Phobius"/>
    </source>
</evidence>
<keyword evidence="6" id="KW-1185">Reference proteome</keyword>
<dbReference type="Pfam" id="PF03323">
    <property type="entry name" value="GerA"/>
    <property type="match status" value="1"/>
</dbReference>
<dbReference type="AlphaFoldDB" id="A0A9X1XF64"/>
<name>A0A9X1XF64_9BACL</name>
<feature type="transmembrane region" description="Helical" evidence="4">
    <location>
        <begin position="291"/>
        <end position="310"/>
    </location>
</feature>
<keyword evidence="4" id="KW-1133">Transmembrane helix</keyword>